<comment type="caution">
    <text evidence="1">The sequence shown here is derived from an EMBL/GenBank/DDBJ whole genome shotgun (WGS) entry which is preliminary data.</text>
</comment>
<name>A0A090T267_9VIBR</name>
<accession>A0A090T267</accession>
<dbReference type="AlphaFoldDB" id="A0A090T267"/>
<evidence type="ECO:0000313" key="1">
    <source>
        <dbReference type="EMBL" id="GAL34031.1"/>
    </source>
</evidence>
<sequence length="37" mass="4357">MLNGYLNSPFFSKVMAKQPLWSVEEADVFFGDYQLKR</sequence>
<evidence type="ECO:0000313" key="2">
    <source>
        <dbReference type="Proteomes" id="UP000029224"/>
    </source>
</evidence>
<gene>
    <name evidence="1" type="ORF">JCM19240_939</name>
</gene>
<protein>
    <submittedName>
        <fullName evidence="1">Uncharacterized protein</fullName>
    </submittedName>
</protein>
<keyword evidence="2" id="KW-1185">Reference proteome</keyword>
<organism evidence="1 2">
    <name type="scientific">Vibrio maritimus</name>
    <dbReference type="NCBI Taxonomy" id="990268"/>
    <lineage>
        <taxon>Bacteria</taxon>
        <taxon>Pseudomonadati</taxon>
        <taxon>Pseudomonadota</taxon>
        <taxon>Gammaproteobacteria</taxon>
        <taxon>Vibrionales</taxon>
        <taxon>Vibrionaceae</taxon>
        <taxon>Vibrio</taxon>
    </lineage>
</organism>
<dbReference type="Proteomes" id="UP000029224">
    <property type="component" value="Unassembled WGS sequence"/>
</dbReference>
<dbReference type="EMBL" id="BBMT01000004">
    <property type="protein sequence ID" value="GAL34031.1"/>
    <property type="molecule type" value="Genomic_DNA"/>
</dbReference>
<reference evidence="1 2" key="2">
    <citation type="submission" date="2014-09" db="EMBL/GenBank/DDBJ databases">
        <authorList>
            <consortium name="NBRP consortium"/>
            <person name="Sawabe T."/>
            <person name="Meirelles P."/>
            <person name="Nakanishi M."/>
            <person name="Sayaka M."/>
            <person name="Hattori M."/>
            <person name="Ohkuma M."/>
        </authorList>
    </citation>
    <scope>NUCLEOTIDE SEQUENCE [LARGE SCALE GENOMIC DNA]</scope>
    <source>
        <strain evidence="1 2">JCM 19240</strain>
    </source>
</reference>
<proteinExistence type="predicted"/>
<reference evidence="1 2" key="1">
    <citation type="submission" date="2014-09" db="EMBL/GenBank/DDBJ databases">
        <title>Vibrio maritimus JCM 19240. (C210) whole genome shotgun sequence.</title>
        <authorList>
            <person name="Sawabe T."/>
            <person name="Meirelles P."/>
            <person name="Nakanishi M."/>
            <person name="Sayaka M."/>
            <person name="Hattori M."/>
            <person name="Ohkuma M."/>
        </authorList>
    </citation>
    <scope>NUCLEOTIDE SEQUENCE [LARGE SCALE GENOMIC DNA]</scope>
    <source>
        <strain evidence="1 2">JCM 19240</strain>
    </source>
</reference>